<dbReference type="InterPro" id="IPR009097">
    <property type="entry name" value="Cyclic_Pdiesterase"/>
</dbReference>
<dbReference type="EMBL" id="KB707234">
    <property type="protein sequence ID" value="EMR63371.1"/>
    <property type="molecule type" value="Genomic_DNA"/>
</dbReference>
<evidence type="ECO:0000313" key="2">
    <source>
        <dbReference type="Proteomes" id="UP000012174"/>
    </source>
</evidence>
<sequence length="307" mass="34992">MKQPRIATLNPVEGRLLEKVDSFIMDLSKAIDSFITKANDDPVQIAKLCADHRQNRNDKYEGILLRAGYPGVPVDDILTARLNDPDYLDPRNNICLFAWPSKEVIDLISRVQRELQVLAPNIWPSPPEWLHMTVIELAHSKSPKELKVDAEKANPHAAKLTAFAAEHAAGLDRPMLSLDDTAVALTFLPVEDSRYTYLHLRRDLANICAENGVEVASKYYNTSSHITFMRFANTSDLKSKESLEAWIQKIQSINQWLKDEFWPKEEQGRPSPGLRWIVGVERGIEVRKGRLWYGDGKTVDFEDIWES</sequence>
<gene>
    <name evidence="1" type="ORF">UCREL1_9654</name>
</gene>
<organism evidence="1 2">
    <name type="scientific">Eutypa lata (strain UCR-EL1)</name>
    <name type="common">Grapevine dieback disease fungus</name>
    <name type="synonym">Eutypa armeniacae</name>
    <dbReference type="NCBI Taxonomy" id="1287681"/>
    <lineage>
        <taxon>Eukaryota</taxon>
        <taxon>Fungi</taxon>
        <taxon>Dikarya</taxon>
        <taxon>Ascomycota</taxon>
        <taxon>Pezizomycotina</taxon>
        <taxon>Sordariomycetes</taxon>
        <taxon>Xylariomycetidae</taxon>
        <taxon>Xylariales</taxon>
        <taxon>Diatrypaceae</taxon>
        <taxon>Eutypa</taxon>
    </lineage>
</organism>
<reference evidence="2" key="1">
    <citation type="journal article" date="2013" name="Genome Announc.">
        <title>Draft genome sequence of the grapevine dieback fungus Eutypa lata UCR-EL1.</title>
        <authorList>
            <person name="Blanco-Ulate B."/>
            <person name="Rolshausen P.E."/>
            <person name="Cantu D."/>
        </authorList>
    </citation>
    <scope>NUCLEOTIDE SEQUENCE [LARGE SCALE GENOMIC DNA]</scope>
    <source>
        <strain evidence="2">UCR-EL1</strain>
    </source>
</reference>
<keyword evidence="1" id="KW-0689">Ribosomal protein</keyword>
<dbReference type="GO" id="GO:0005840">
    <property type="term" value="C:ribosome"/>
    <property type="evidence" value="ECO:0007669"/>
    <property type="project" value="UniProtKB-KW"/>
</dbReference>
<name>M7T0K8_EUTLA</name>
<proteinExistence type="predicted"/>
<evidence type="ECO:0000313" key="1">
    <source>
        <dbReference type="EMBL" id="EMR63371.1"/>
    </source>
</evidence>
<dbReference type="OMA" id="SHRHPMA"/>
<dbReference type="Proteomes" id="UP000012174">
    <property type="component" value="Unassembled WGS sequence"/>
</dbReference>
<dbReference type="AlphaFoldDB" id="M7T0K8"/>
<protein>
    <submittedName>
        <fullName evidence="1">Putative 60s ribosomal protein l44 protein</fullName>
    </submittedName>
</protein>
<keyword evidence="1" id="KW-0687">Ribonucleoprotein</keyword>
<accession>M7T0K8</accession>
<keyword evidence="2" id="KW-1185">Reference proteome</keyword>
<dbReference type="Gene3D" id="3.90.1140.10">
    <property type="entry name" value="Cyclic phosphodiesterase"/>
    <property type="match status" value="1"/>
</dbReference>
<dbReference type="eggNOG" id="ENOG502S7CF">
    <property type="taxonomic scope" value="Eukaryota"/>
</dbReference>
<dbReference type="OrthoDB" id="2967263at2759"/>
<dbReference type="SUPFAM" id="SSF55144">
    <property type="entry name" value="LigT-like"/>
    <property type="match status" value="1"/>
</dbReference>
<dbReference type="KEGG" id="ela:UCREL1_9654"/>
<dbReference type="HOGENOM" id="CLU_051290_0_0_1"/>